<gene>
    <name evidence="2" type="ORF">PQU92_11775</name>
</gene>
<feature type="transmembrane region" description="Helical" evidence="1">
    <location>
        <begin position="7"/>
        <end position="27"/>
    </location>
</feature>
<dbReference type="Proteomes" id="UP001214854">
    <property type="component" value="Unassembled WGS sequence"/>
</dbReference>
<name>A0ABT5HV73_9CAUL</name>
<keyword evidence="1" id="KW-1133">Transmembrane helix</keyword>
<evidence type="ECO:0000313" key="3">
    <source>
        <dbReference type="Proteomes" id="UP001214854"/>
    </source>
</evidence>
<reference evidence="2 3" key="1">
    <citation type="submission" date="2023-01" db="EMBL/GenBank/DDBJ databases">
        <title>Novel species of the genus Asticcacaulis isolated from rivers.</title>
        <authorList>
            <person name="Lu H."/>
        </authorList>
    </citation>
    <scope>NUCLEOTIDE SEQUENCE [LARGE SCALE GENOMIC DNA]</scope>
    <source>
        <strain evidence="2 3">BYS171W</strain>
    </source>
</reference>
<keyword evidence="3" id="KW-1185">Reference proteome</keyword>
<proteinExistence type="predicted"/>
<feature type="transmembrane region" description="Helical" evidence="1">
    <location>
        <begin position="71"/>
        <end position="91"/>
    </location>
</feature>
<evidence type="ECO:0000256" key="1">
    <source>
        <dbReference type="SAM" id="Phobius"/>
    </source>
</evidence>
<comment type="caution">
    <text evidence="2">The sequence shown here is derived from an EMBL/GenBank/DDBJ whole genome shotgun (WGS) entry which is preliminary data.</text>
</comment>
<keyword evidence="1" id="KW-0472">Membrane</keyword>
<dbReference type="EMBL" id="JAQQKX010000009">
    <property type="protein sequence ID" value="MDC7683958.1"/>
    <property type="molecule type" value="Genomic_DNA"/>
</dbReference>
<keyword evidence="1" id="KW-0812">Transmembrane</keyword>
<protein>
    <submittedName>
        <fullName evidence="2">Uncharacterized protein</fullName>
    </submittedName>
</protein>
<dbReference type="RefSeq" id="WP_272748419.1">
    <property type="nucleotide sequence ID" value="NZ_JAQQKX010000009.1"/>
</dbReference>
<feature type="transmembrane region" description="Helical" evidence="1">
    <location>
        <begin position="33"/>
        <end position="50"/>
    </location>
</feature>
<evidence type="ECO:0000313" key="2">
    <source>
        <dbReference type="EMBL" id="MDC7683958.1"/>
    </source>
</evidence>
<accession>A0ABT5HV73</accession>
<feature type="transmembrane region" description="Helical" evidence="1">
    <location>
        <begin position="103"/>
        <end position="123"/>
    </location>
</feature>
<organism evidence="2 3">
    <name type="scientific">Asticcacaulis aquaticus</name>
    <dbReference type="NCBI Taxonomy" id="2984212"/>
    <lineage>
        <taxon>Bacteria</taxon>
        <taxon>Pseudomonadati</taxon>
        <taxon>Pseudomonadota</taxon>
        <taxon>Alphaproteobacteria</taxon>
        <taxon>Caulobacterales</taxon>
        <taxon>Caulobacteraceae</taxon>
        <taxon>Asticcacaulis</taxon>
    </lineage>
</organism>
<sequence>MKTGNYGVVITYIIGLFSAGVFAYQAALKGFDAAFFSPYQLAIFISALCIPTSLQINKDISATLNSQKNKISAHALIWIPTLLGLICFYFAVSDYLPLSKDRIYFFAAGIAFSGLMWAAYFYLRFKIKPPAVP</sequence>